<reference evidence="3 4" key="1">
    <citation type="journal article" date="2012" name="FEBS Lett.">
        <title>Anammox organism KSU-1 expresses a NirK-type copper-containing nitrite reductase instead of a NirS-type with cytochrome cd1.</title>
        <authorList>
            <person name="Hira D."/>
            <person name="Toh H."/>
            <person name="Migita C.T."/>
            <person name="Okubo H."/>
            <person name="Nishiyama T."/>
            <person name="Hattori M."/>
            <person name="Furukawa K."/>
            <person name="Fujii T."/>
        </authorList>
    </citation>
    <scope>NUCLEOTIDE SEQUENCE [LARGE SCALE GENOMIC DNA]</scope>
</reference>
<dbReference type="SMART" id="SM00645">
    <property type="entry name" value="Pept_C1"/>
    <property type="match status" value="1"/>
</dbReference>
<comment type="caution">
    <text evidence="3">The sequence shown here is derived from an EMBL/GenBank/DDBJ whole genome shotgun (WGS) entry which is preliminary data.</text>
</comment>
<evidence type="ECO:0000313" key="3">
    <source>
        <dbReference type="EMBL" id="GAB61469.1"/>
    </source>
</evidence>
<feature type="domain" description="Peptidase C1A papain C-terminal" evidence="2">
    <location>
        <begin position="112"/>
        <end position="322"/>
    </location>
</feature>
<dbReference type="InterPro" id="IPR000668">
    <property type="entry name" value="Peptidase_C1A_C"/>
</dbReference>
<dbReference type="Gene3D" id="3.90.70.10">
    <property type="entry name" value="Cysteine proteinases"/>
    <property type="match status" value="1"/>
</dbReference>
<dbReference type="EMBL" id="BAFH01000002">
    <property type="protein sequence ID" value="GAB61469.1"/>
    <property type="molecule type" value="Genomic_DNA"/>
</dbReference>
<dbReference type="AlphaFoldDB" id="I3IIC4"/>
<sequence>MALTFGKLREVITRQGLTWQTGIDRRDDEVIQFRGLGGDPKGLSKPEAVSPINFHKVLDVGTNPLLALRRLERGFISREAIEKQFRKQELFRLGFGEILEPTDRAIPPGAGAATSVDWRNRWGANWITSIRDQNGCNACWAFAGVALVEAMVRIEDAIWTRLSEGDVHRGIGAQCADYGNIGNVSNFFVNNGFADPGCFPWTTNNPPYTPTQDRNGRTVRGPAFQWTGTVQQAKDWIDTVGPLITWLEVWNDFFGYSTGVYRRSTDPSNTQAGSHFMLVIGYSDALQAWLCKNSWGQGWGMNGYCWIAYGDSGIDSYAKAGVRNVNSDPWSKRRLHNGNLYESGNGSLNRNLEVMGANGSRILHRWREGGPPWTWGTAGSFATDAAICPTLTGTTFNRNMEVIYLTTSKRLHHWWGPGGGTGPWNDGGVFGPNDCLGVPGFIQGDYNAPGNFEIVVLVSGGQLQHLWRDGAGWHLGPRFGNNLAYSGATLVQSTFGSPHGSLELVAVSNNRTMQHFWRNEMNMIWNAGAIFGSGITSPPVIIQGQYGIYDETGPHGNFELCVAAGERVQHWWRWNSGDKQWRHSATFGHDVLAVAGLCESQWGMNLEVIVLRTDNQLQHYWRDRSGWYEGPIIGQA</sequence>
<organism evidence="3 4">
    <name type="scientific">Candidatus Jettenia caeni</name>
    <dbReference type="NCBI Taxonomy" id="247490"/>
    <lineage>
        <taxon>Bacteria</taxon>
        <taxon>Pseudomonadati</taxon>
        <taxon>Planctomycetota</taxon>
        <taxon>Candidatus Brocadiia</taxon>
        <taxon>Candidatus Brocadiales</taxon>
        <taxon>Candidatus Brocadiaceae</taxon>
        <taxon>Candidatus Jettenia</taxon>
    </lineage>
</organism>
<proteinExistence type="inferred from homology"/>
<dbReference type="STRING" id="247490.KSU1_B0612"/>
<evidence type="ECO:0000256" key="1">
    <source>
        <dbReference type="ARBA" id="ARBA00008455"/>
    </source>
</evidence>
<comment type="similarity">
    <text evidence="1">Belongs to the peptidase C1 family.</text>
</comment>
<dbReference type="OrthoDB" id="3648721at2"/>
<evidence type="ECO:0000313" key="4">
    <source>
        <dbReference type="Proteomes" id="UP000002985"/>
    </source>
</evidence>
<dbReference type="Proteomes" id="UP000002985">
    <property type="component" value="Unassembled WGS sequence"/>
</dbReference>
<dbReference type="eggNOG" id="COG4870">
    <property type="taxonomic scope" value="Bacteria"/>
</dbReference>
<gene>
    <name evidence="3" type="ORF">KSU1_B0612</name>
</gene>
<dbReference type="Pfam" id="PF00112">
    <property type="entry name" value="Peptidase_C1"/>
    <property type="match status" value="1"/>
</dbReference>
<protein>
    <submittedName>
        <fullName evidence="3">Putative peptidase</fullName>
    </submittedName>
</protein>
<dbReference type="GO" id="GO:0008234">
    <property type="term" value="F:cysteine-type peptidase activity"/>
    <property type="evidence" value="ECO:0007669"/>
    <property type="project" value="InterPro"/>
</dbReference>
<dbReference type="InterPro" id="IPR013128">
    <property type="entry name" value="Peptidase_C1A"/>
</dbReference>
<dbReference type="Gene3D" id="2.120.10.70">
    <property type="entry name" value="Fucose-specific lectin"/>
    <property type="match status" value="1"/>
</dbReference>
<dbReference type="InterPro" id="IPR038765">
    <property type="entry name" value="Papain-like_cys_pep_sf"/>
</dbReference>
<dbReference type="SUPFAM" id="SSF89372">
    <property type="entry name" value="Fucose-specific lectin"/>
    <property type="match status" value="1"/>
</dbReference>
<dbReference type="GO" id="GO:0006508">
    <property type="term" value="P:proteolysis"/>
    <property type="evidence" value="ECO:0007669"/>
    <property type="project" value="InterPro"/>
</dbReference>
<evidence type="ECO:0000259" key="2">
    <source>
        <dbReference type="SMART" id="SM00645"/>
    </source>
</evidence>
<keyword evidence="4" id="KW-1185">Reference proteome</keyword>
<name>I3IIC4_9BACT</name>
<dbReference type="PANTHER" id="PTHR12411">
    <property type="entry name" value="CYSTEINE PROTEASE FAMILY C1-RELATED"/>
    <property type="match status" value="1"/>
</dbReference>
<accession>I3IIC4</accession>
<dbReference type="SUPFAM" id="SSF54001">
    <property type="entry name" value="Cysteine proteinases"/>
    <property type="match status" value="1"/>
</dbReference>